<keyword evidence="1" id="KW-0175">Coiled coil</keyword>
<evidence type="ECO:0000313" key="2">
    <source>
        <dbReference type="EMBL" id="CAD8113388.1"/>
    </source>
</evidence>
<dbReference type="OrthoDB" id="10063692at2759"/>
<accession>A0A8S1QCP6</accession>
<gene>
    <name evidence="2" type="ORF">PSON_ATCC_30995.1.T1030096</name>
</gene>
<dbReference type="AlphaFoldDB" id="A0A8S1QCP6"/>
<proteinExistence type="predicted"/>
<dbReference type="Proteomes" id="UP000692954">
    <property type="component" value="Unassembled WGS sequence"/>
</dbReference>
<keyword evidence="3" id="KW-1185">Reference proteome</keyword>
<feature type="coiled-coil region" evidence="1">
    <location>
        <begin position="185"/>
        <end position="219"/>
    </location>
</feature>
<organism evidence="2 3">
    <name type="scientific">Paramecium sonneborni</name>
    <dbReference type="NCBI Taxonomy" id="65129"/>
    <lineage>
        <taxon>Eukaryota</taxon>
        <taxon>Sar</taxon>
        <taxon>Alveolata</taxon>
        <taxon>Ciliophora</taxon>
        <taxon>Intramacronucleata</taxon>
        <taxon>Oligohymenophorea</taxon>
        <taxon>Peniculida</taxon>
        <taxon>Parameciidae</taxon>
        <taxon>Paramecium</taxon>
    </lineage>
</organism>
<protein>
    <submittedName>
        <fullName evidence="2">Uncharacterized protein</fullName>
    </submittedName>
</protein>
<name>A0A8S1QCP6_9CILI</name>
<evidence type="ECO:0000256" key="1">
    <source>
        <dbReference type="SAM" id="Coils"/>
    </source>
</evidence>
<evidence type="ECO:0000313" key="3">
    <source>
        <dbReference type="Proteomes" id="UP000692954"/>
    </source>
</evidence>
<sequence length="313" mass="37596">MAIMKRASKIIHIYQMNQLFKLTPQELATRKDIVVLSDKGLRFREEIKSQEQYDLDDFHLPQINSQKDKPYTRRQVLQGEKPSELLVADLKKELNISRPYMEKALEKMTAKITQEKPSAAINSKLQRLYQELDRHTRLLEKKKVKFQKKPIEQQIQDQTSILEESEFQDKVASINALEARLWRMQQNYQNEINIREDTLKKVKQNLNVMRIQKEAEIEQVPVPVQVEQLQQSQYLDRKQVRLKDYQKYKFEKIWNKQPPPSYTSKQILIEEERKKQLQLIKEQQEYEQELLRRNGHSNMIGNFNDHVQEQHEQ</sequence>
<dbReference type="EMBL" id="CAJJDN010000103">
    <property type="protein sequence ID" value="CAD8113388.1"/>
    <property type="molecule type" value="Genomic_DNA"/>
</dbReference>
<comment type="caution">
    <text evidence="2">The sequence shown here is derived from an EMBL/GenBank/DDBJ whole genome shotgun (WGS) entry which is preliminary data.</text>
</comment>
<reference evidence="2" key="1">
    <citation type="submission" date="2021-01" db="EMBL/GenBank/DDBJ databases">
        <authorList>
            <consortium name="Genoscope - CEA"/>
            <person name="William W."/>
        </authorList>
    </citation>
    <scope>NUCLEOTIDE SEQUENCE</scope>
</reference>